<dbReference type="RefSeq" id="WP_020509646.1">
    <property type="nucleotide sequence ID" value="NZ_JBIAZU010000001.1"/>
</dbReference>
<feature type="compositionally biased region" description="Pro residues" evidence="2">
    <location>
        <begin position="152"/>
        <end position="161"/>
    </location>
</feature>
<dbReference type="EMBL" id="JBIAZU010000001">
    <property type="protein sequence ID" value="MFF5289305.1"/>
    <property type="molecule type" value="Genomic_DNA"/>
</dbReference>
<gene>
    <name evidence="6" type="ORF">ACFY35_07695</name>
</gene>
<feature type="transmembrane region" description="Helical" evidence="3">
    <location>
        <begin position="300"/>
        <end position="317"/>
    </location>
</feature>
<evidence type="ECO:0000259" key="5">
    <source>
        <dbReference type="Pfam" id="PF06738"/>
    </source>
</evidence>
<reference evidence="6 7" key="1">
    <citation type="submission" date="2024-10" db="EMBL/GenBank/DDBJ databases">
        <title>The Natural Products Discovery Center: Release of the First 8490 Sequenced Strains for Exploring Actinobacteria Biosynthetic Diversity.</title>
        <authorList>
            <person name="Kalkreuter E."/>
            <person name="Kautsar S.A."/>
            <person name="Yang D."/>
            <person name="Bader C.D."/>
            <person name="Teijaro C.N."/>
            <person name="Fluegel L."/>
            <person name="Davis C.M."/>
            <person name="Simpson J.R."/>
            <person name="Lauterbach L."/>
            <person name="Steele A.D."/>
            <person name="Gui C."/>
            <person name="Meng S."/>
            <person name="Li G."/>
            <person name="Viehrig K."/>
            <person name="Ye F."/>
            <person name="Su P."/>
            <person name="Kiefer A.F."/>
            <person name="Nichols A."/>
            <person name="Cepeda A.J."/>
            <person name="Yan W."/>
            <person name="Fan B."/>
            <person name="Jiang Y."/>
            <person name="Adhikari A."/>
            <person name="Zheng C.-J."/>
            <person name="Schuster L."/>
            <person name="Cowan T.M."/>
            <person name="Smanski M.J."/>
            <person name="Chevrette M.G."/>
            <person name="De Carvalho L.P.S."/>
            <person name="Shen B."/>
        </authorList>
    </citation>
    <scope>NUCLEOTIDE SEQUENCE [LARGE SCALE GENOMIC DNA]</scope>
    <source>
        <strain evidence="6 7">NPDC000087</strain>
    </source>
</reference>
<proteinExistence type="inferred from homology"/>
<evidence type="ECO:0000256" key="1">
    <source>
        <dbReference type="ARBA" id="ARBA00034125"/>
    </source>
</evidence>
<name>A0ABW6WAF7_9ACTN</name>
<feature type="transmembrane region" description="Helical" evidence="3">
    <location>
        <begin position="449"/>
        <end position="465"/>
    </location>
</feature>
<evidence type="ECO:0000256" key="2">
    <source>
        <dbReference type="SAM" id="MobiDB-lite"/>
    </source>
</evidence>
<feature type="transmembrane region" description="Helical" evidence="3">
    <location>
        <begin position="396"/>
        <end position="418"/>
    </location>
</feature>
<evidence type="ECO:0000256" key="3">
    <source>
        <dbReference type="SAM" id="Phobius"/>
    </source>
</evidence>
<evidence type="ECO:0000313" key="6">
    <source>
        <dbReference type="EMBL" id="MFF5289305.1"/>
    </source>
</evidence>
<keyword evidence="3" id="KW-0812">Transmembrane</keyword>
<dbReference type="Pfam" id="PF06738">
    <property type="entry name" value="ThrE"/>
    <property type="match status" value="1"/>
</dbReference>
<keyword evidence="3" id="KW-1133">Transmembrane helix</keyword>
<feature type="transmembrane region" description="Helical" evidence="3">
    <location>
        <begin position="471"/>
        <end position="494"/>
    </location>
</feature>
<feature type="region of interest" description="Disordered" evidence="2">
    <location>
        <begin position="144"/>
        <end position="164"/>
    </location>
</feature>
<keyword evidence="4" id="KW-0732">Signal</keyword>
<feature type="transmembrane region" description="Helical" evidence="3">
    <location>
        <begin position="539"/>
        <end position="560"/>
    </location>
</feature>
<feature type="transmembrane region" description="Helical" evidence="3">
    <location>
        <begin position="354"/>
        <end position="375"/>
    </location>
</feature>
<feature type="transmembrane region" description="Helical" evidence="3">
    <location>
        <begin position="117"/>
        <end position="139"/>
    </location>
</feature>
<protein>
    <submittedName>
        <fullName evidence="6">Threonine/serine exporter family protein</fullName>
    </submittedName>
</protein>
<accession>A0ABW6WAF7</accession>
<feature type="signal peptide" evidence="4">
    <location>
        <begin position="1"/>
        <end position="24"/>
    </location>
</feature>
<keyword evidence="7" id="KW-1185">Reference proteome</keyword>
<evidence type="ECO:0000313" key="7">
    <source>
        <dbReference type="Proteomes" id="UP001602245"/>
    </source>
</evidence>
<feature type="transmembrane region" description="Helical" evidence="3">
    <location>
        <begin position="329"/>
        <end position="348"/>
    </location>
</feature>
<comment type="caution">
    <text evidence="6">The sequence shown here is derived from an EMBL/GenBank/DDBJ whole genome shotgun (WGS) entry which is preliminary data.</text>
</comment>
<feature type="region of interest" description="Disordered" evidence="2">
    <location>
        <begin position="27"/>
        <end position="112"/>
    </location>
</feature>
<dbReference type="InterPro" id="IPR010619">
    <property type="entry name" value="ThrE-like_N"/>
</dbReference>
<feature type="transmembrane region" description="Helical" evidence="3">
    <location>
        <begin position="506"/>
        <end position="527"/>
    </location>
</feature>
<sequence>MVVRHEMRIAALLLAGLAAALTLAGPVDGAQPSDPPEPGPAATSTDDAGLPAPTPTPTPEPSESASPGPLTSDNASVSVSASLPSPLPTTTTAPVSASAPIPTPDSAGSPAATRSGIAVSTLLAALGALLATGAVALAIGRRSARAARRPTGPRPGPPPHPGVSGSLVPFLVALGQALIDGGEPVSSVQRILGRVAAVNGVPDAEVVVLATALFVTAPTLGTVQTAVAPAGTEQLRLEQMDALHRLVRSAERGRVGPIDGLGELTRIRGLPPAFGPAARVAGYVLLSTGLALVLRADWTGLWGAALLGAGVGLLQLATERAPARWQPFLPPLCAFGVACGAFLLVRLAPGTGALAPLAAPLVTFLPGALLTTAAIELATGQMISGAGRLASGSMRLFLLALGITSAAELVGAPLNTLIGVSSDLLPAWTTWLGVALFGTGVVLHHCARLASLGWLLLVLYIAYAGQVVGGFFLGGVLSAFVGAVLMTPAARLVARAPNGPPAPVSVLPAFWLLVPGALGLLGVTKYLGADPLDGLNTLLTTAATMVAVALGVLLGSEIYWSDRSPDRAAPVVS</sequence>
<evidence type="ECO:0000256" key="4">
    <source>
        <dbReference type="SAM" id="SignalP"/>
    </source>
</evidence>
<dbReference type="InterPro" id="IPR051361">
    <property type="entry name" value="ThrE/Ser_Exporter"/>
</dbReference>
<dbReference type="PANTHER" id="PTHR31082:SF4">
    <property type="entry name" value="PHEROMONE-REGULATED MEMBRANE PROTEIN 10"/>
    <property type="match status" value="1"/>
</dbReference>
<keyword evidence="3" id="KW-0472">Membrane</keyword>
<feature type="compositionally biased region" description="Low complexity" evidence="2">
    <location>
        <begin position="61"/>
        <end position="100"/>
    </location>
</feature>
<dbReference type="PANTHER" id="PTHR31082">
    <property type="entry name" value="PHEROMONE-REGULATED MEMBRANE PROTEIN 10"/>
    <property type="match status" value="1"/>
</dbReference>
<feature type="chain" id="PRO_5045891396" evidence="4">
    <location>
        <begin position="25"/>
        <end position="573"/>
    </location>
</feature>
<feature type="transmembrane region" description="Helical" evidence="3">
    <location>
        <begin position="424"/>
        <end position="442"/>
    </location>
</feature>
<dbReference type="Proteomes" id="UP001602245">
    <property type="component" value="Unassembled WGS sequence"/>
</dbReference>
<feature type="domain" description="Threonine/serine exporter-like N-terminal" evidence="5">
    <location>
        <begin position="170"/>
        <end position="409"/>
    </location>
</feature>
<organism evidence="6 7">
    <name type="scientific">Paractinoplanes globisporus</name>
    <dbReference type="NCBI Taxonomy" id="113565"/>
    <lineage>
        <taxon>Bacteria</taxon>
        <taxon>Bacillati</taxon>
        <taxon>Actinomycetota</taxon>
        <taxon>Actinomycetes</taxon>
        <taxon>Micromonosporales</taxon>
        <taxon>Micromonosporaceae</taxon>
        <taxon>Paractinoplanes</taxon>
    </lineage>
</organism>
<comment type="similarity">
    <text evidence="1">Belongs to the ThrE exporter (TC 2.A.79) family.</text>
</comment>